<organism evidence="2 3">
    <name type="scientific">Pseudonocardia kunmingensis</name>
    <dbReference type="NCBI Taxonomy" id="630975"/>
    <lineage>
        <taxon>Bacteria</taxon>
        <taxon>Bacillati</taxon>
        <taxon>Actinomycetota</taxon>
        <taxon>Actinomycetes</taxon>
        <taxon>Pseudonocardiales</taxon>
        <taxon>Pseudonocardiaceae</taxon>
        <taxon>Pseudonocardia</taxon>
    </lineage>
</organism>
<protein>
    <submittedName>
        <fullName evidence="2">Uncharacterized protein</fullName>
    </submittedName>
</protein>
<feature type="region of interest" description="Disordered" evidence="1">
    <location>
        <begin position="1"/>
        <end position="25"/>
    </location>
</feature>
<feature type="compositionally biased region" description="Basic and acidic residues" evidence="1">
    <location>
        <begin position="43"/>
        <end position="71"/>
    </location>
</feature>
<proteinExistence type="predicted"/>
<reference evidence="2 3" key="1">
    <citation type="submission" date="2019-06" db="EMBL/GenBank/DDBJ databases">
        <title>Sequencing the genomes of 1000 actinobacteria strains.</title>
        <authorList>
            <person name="Klenk H.-P."/>
        </authorList>
    </citation>
    <scope>NUCLEOTIDE SEQUENCE [LARGE SCALE GENOMIC DNA]</scope>
    <source>
        <strain evidence="2 3">DSM 45301</strain>
    </source>
</reference>
<comment type="caution">
    <text evidence="2">The sequence shown here is derived from an EMBL/GenBank/DDBJ whole genome shotgun (WGS) entry which is preliminary data.</text>
</comment>
<keyword evidence="3" id="KW-1185">Reference proteome</keyword>
<dbReference type="RefSeq" id="WP_142055257.1">
    <property type="nucleotide sequence ID" value="NZ_VFPA01000002.1"/>
</dbReference>
<dbReference type="Proteomes" id="UP000315677">
    <property type="component" value="Unassembled WGS sequence"/>
</dbReference>
<dbReference type="EMBL" id="VFPA01000002">
    <property type="protein sequence ID" value="TQM11253.1"/>
    <property type="molecule type" value="Genomic_DNA"/>
</dbReference>
<name>A0A543DPM7_9PSEU</name>
<evidence type="ECO:0000256" key="1">
    <source>
        <dbReference type="SAM" id="MobiDB-lite"/>
    </source>
</evidence>
<dbReference type="AlphaFoldDB" id="A0A543DPM7"/>
<evidence type="ECO:0000313" key="2">
    <source>
        <dbReference type="EMBL" id="TQM11253.1"/>
    </source>
</evidence>
<accession>A0A543DPM7</accession>
<evidence type="ECO:0000313" key="3">
    <source>
        <dbReference type="Proteomes" id="UP000315677"/>
    </source>
</evidence>
<feature type="compositionally biased region" description="Basic and acidic residues" evidence="1">
    <location>
        <begin position="1"/>
        <end position="21"/>
    </location>
</feature>
<dbReference type="OrthoDB" id="3483903at2"/>
<sequence length="83" mass="9378">MTEARSERPVGARPPEERSDWTEQDLLTVDEALPRLLDAIAEAERDAGAVTDPEERRTAERRLAAMHEARGQLEANRAARRSR</sequence>
<gene>
    <name evidence="2" type="ORF">FB558_3810</name>
</gene>
<feature type="region of interest" description="Disordered" evidence="1">
    <location>
        <begin position="43"/>
        <end position="83"/>
    </location>
</feature>